<protein>
    <submittedName>
        <fullName evidence="8">Type II secretion system F family protein</fullName>
    </submittedName>
</protein>
<dbReference type="Gene3D" id="1.20.81.30">
    <property type="entry name" value="Type II secretion system (T2SS), domain F"/>
    <property type="match status" value="1"/>
</dbReference>
<reference evidence="8 9" key="1">
    <citation type="journal article" date="2017" name="Curr. Microbiol.">
        <title>Lysobacter zhanggongensis sp. nov. Isolated from a Pit Mud.</title>
        <authorList>
            <person name="Zhang X.F."/>
            <person name="Wang H.H."/>
            <person name="Sun X.Y."/>
            <person name="Pan C.M."/>
        </authorList>
    </citation>
    <scope>NUCLEOTIDE SEQUENCE [LARGE SCALE GENOMIC DNA]</scope>
    <source>
        <strain evidence="8 9">ZGLJ7-1</strain>
    </source>
</reference>
<evidence type="ECO:0000256" key="3">
    <source>
        <dbReference type="ARBA" id="ARBA00022692"/>
    </source>
</evidence>
<keyword evidence="2" id="KW-1003">Cell membrane</keyword>
<dbReference type="EMBL" id="JAXGFO010000052">
    <property type="protein sequence ID" value="MEG3158135.1"/>
    <property type="molecule type" value="Genomic_DNA"/>
</dbReference>
<evidence type="ECO:0000313" key="8">
    <source>
        <dbReference type="EMBL" id="MEG3158135.1"/>
    </source>
</evidence>
<evidence type="ECO:0000256" key="6">
    <source>
        <dbReference type="SAM" id="Phobius"/>
    </source>
</evidence>
<dbReference type="Pfam" id="PF00482">
    <property type="entry name" value="T2SSF"/>
    <property type="match status" value="1"/>
</dbReference>
<dbReference type="PANTHER" id="PTHR35007">
    <property type="entry name" value="INTEGRAL MEMBRANE PROTEIN-RELATED"/>
    <property type="match status" value="1"/>
</dbReference>
<dbReference type="RefSeq" id="WP_412700122.1">
    <property type="nucleotide sequence ID" value="NZ_JAXGFO010000052.1"/>
</dbReference>
<keyword evidence="3 6" id="KW-0812">Transmembrane</keyword>
<dbReference type="InterPro" id="IPR018076">
    <property type="entry name" value="T2SS_GspF_dom"/>
</dbReference>
<comment type="subcellular location">
    <subcellularLocation>
        <location evidence="1">Cell membrane</location>
        <topology evidence="1">Multi-pass membrane protein</topology>
    </subcellularLocation>
</comment>
<evidence type="ECO:0000313" key="9">
    <source>
        <dbReference type="Proteomes" id="UP001334501"/>
    </source>
</evidence>
<feature type="transmembrane region" description="Helical" evidence="6">
    <location>
        <begin position="117"/>
        <end position="138"/>
    </location>
</feature>
<keyword evidence="5 6" id="KW-0472">Membrane</keyword>
<evidence type="ECO:0000259" key="7">
    <source>
        <dbReference type="Pfam" id="PF00482"/>
    </source>
</evidence>
<feature type="domain" description="Type II secretion system protein GspF" evidence="7">
    <location>
        <begin position="157"/>
        <end position="282"/>
    </location>
</feature>
<feature type="transmembrane region" description="Helical" evidence="6">
    <location>
        <begin position="90"/>
        <end position="111"/>
    </location>
</feature>
<keyword evidence="4 6" id="KW-1133">Transmembrane helix</keyword>
<proteinExistence type="predicted"/>
<dbReference type="Proteomes" id="UP001334501">
    <property type="component" value="Unassembled WGS sequence"/>
</dbReference>
<accession>A0ABU7YRV5</accession>
<feature type="transmembrane region" description="Helical" evidence="6">
    <location>
        <begin position="267"/>
        <end position="287"/>
    </location>
</feature>
<comment type="caution">
    <text evidence="8">The sequence shown here is derived from an EMBL/GenBank/DDBJ whole genome shotgun (WGS) entry which is preliminary data.</text>
</comment>
<evidence type="ECO:0000256" key="2">
    <source>
        <dbReference type="ARBA" id="ARBA00022475"/>
    </source>
</evidence>
<evidence type="ECO:0000256" key="5">
    <source>
        <dbReference type="ARBA" id="ARBA00023136"/>
    </source>
</evidence>
<evidence type="ECO:0000256" key="4">
    <source>
        <dbReference type="ARBA" id="ARBA00022989"/>
    </source>
</evidence>
<dbReference type="InterPro" id="IPR042094">
    <property type="entry name" value="T2SS_GspF_sf"/>
</dbReference>
<keyword evidence="9" id="KW-1185">Reference proteome</keyword>
<organism evidence="8 9">
    <name type="scientific">Lysobacter zhanggongensis</name>
    <dbReference type="NCBI Taxonomy" id="1774951"/>
    <lineage>
        <taxon>Bacteria</taxon>
        <taxon>Pseudomonadati</taxon>
        <taxon>Pseudomonadota</taxon>
        <taxon>Gammaproteobacteria</taxon>
        <taxon>Lysobacterales</taxon>
        <taxon>Lysobacteraceae</taxon>
        <taxon>Lysobacter</taxon>
    </lineage>
</organism>
<dbReference type="PANTHER" id="PTHR35007:SF2">
    <property type="entry name" value="PILUS ASSEMBLE PROTEIN"/>
    <property type="match status" value="1"/>
</dbReference>
<evidence type="ECO:0000256" key="1">
    <source>
        <dbReference type="ARBA" id="ARBA00004651"/>
    </source>
</evidence>
<sequence length="300" mass="33441">MNMLLILVALSAAAAVGLVFVATRGLLQQVPPEDRHYQDPLPRGLQLIWPVVTATTLAIAPRLKSAQLEKTHRALQSAGQDYVLTPESLYGLRVVVAVIVTLFFALLVLMLGRASLATLLMCVLFGAPLGWMYPTLWLSEKRNLRRRKVVRDLPTYLDFITMAVEAGLNITGAIEQAVQKGPQGPLGQEFARMLRDLRAGLPRAEALRRMSDRMDISQIANFTSSLIQADRVGASLSDALRAQAGQRREERFLRAEKLALEAPVKMMLPLVMFFFPLIFLVLAYFIYLQMKQQGILSPVR</sequence>
<gene>
    <name evidence="8" type="ORF">SNE33_09625</name>
</gene>
<name>A0ABU7YRV5_9GAMM</name>